<dbReference type="EMBL" id="BKCF01000005">
    <property type="protein sequence ID" value="GEQ87070.1"/>
    <property type="molecule type" value="Genomic_DNA"/>
</dbReference>
<accession>A0A5J4FXR4</accession>
<dbReference type="Pfam" id="PF12412">
    <property type="entry name" value="DUF3667"/>
    <property type="match status" value="1"/>
</dbReference>
<keyword evidence="4" id="KW-1185">Reference proteome</keyword>
<gene>
    <name evidence="3" type="ORF">ULMS_25780</name>
</gene>
<feature type="compositionally biased region" description="Basic and acidic residues" evidence="1">
    <location>
        <begin position="28"/>
        <end position="38"/>
    </location>
</feature>
<feature type="transmembrane region" description="Helical" evidence="2">
    <location>
        <begin position="337"/>
        <end position="355"/>
    </location>
</feature>
<dbReference type="RefSeq" id="WP_151894984.1">
    <property type="nucleotide sequence ID" value="NZ_BKCF01000005.1"/>
</dbReference>
<evidence type="ECO:0008006" key="5">
    <source>
        <dbReference type="Google" id="ProtNLM"/>
    </source>
</evidence>
<feature type="region of interest" description="Disordered" evidence="1">
    <location>
        <begin position="1"/>
        <end position="40"/>
    </location>
</feature>
<dbReference type="Proteomes" id="UP000326994">
    <property type="component" value="Unassembled WGS sequence"/>
</dbReference>
<protein>
    <recommendedName>
        <fullName evidence="5">DUF3667 domain-containing protein</fullName>
    </recommendedName>
</protein>
<feature type="transmembrane region" description="Helical" evidence="2">
    <location>
        <begin position="391"/>
        <end position="410"/>
    </location>
</feature>
<keyword evidence="2" id="KW-1133">Transmembrane helix</keyword>
<evidence type="ECO:0000313" key="4">
    <source>
        <dbReference type="Proteomes" id="UP000326994"/>
    </source>
</evidence>
<dbReference type="AlphaFoldDB" id="A0A5J4FXR4"/>
<dbReference type="InterPro" id="IPR022134">
    <property type="entry name" value="DUF3667"/>
</dbReference>
<feature type="transmembrane region" description="Helical" evidence="2">
    <location>
        <begin position="422"/>
        <end position="449"/>
    </location>
</feature>
<name>A0A5J4FXR4_9FLAO</name>
<reference evidence="3 4" key="1">
    <citation type="submission" date="2019-08" db="EMBL/GenBank/DDBJ databases">
        <title>Ulvibacter marinistellae sp. nov., isolated from a starfish, Patiria pectinifera.</title>
        <authorList>
            <person name="Kawano K."/>
            <person name="Ushijima N."/>
            <person name="Kihara M."/>
            <person name="Itoh H."/>
        </authorList>
    </citation>
    <scope>NUCLEOTIDE SEQUENCE [LARGE SCALE GENOMIC DNA]</scope>
    <source>
        <strain evidence="3 4">KK4</strain>
    </source>
</reference>
<keyword evidence="2" id="KW-0472">Membrane</keyword>
<evidence type="ECO:0000313" key="3">
    <source>
        <dbReference type="EMBL" id="GEQ87070.1"/>
    </source>
</evidence>
<feature type="compositionally biased region" description="Polar residues" evidence="1">
    <location>
        <begin position="17"/>
        <end position="27"/>
    </location>
</feature>
<feature type="compositionally biased region" description="Basic and acidic residues" evidence="1">
    <location>
        <begin position="1"/>
        <end position="15"/>
    </location>
</feature>
<organism evidence="3 4">
    <name type="scientific">Patiriisocius marinistellae</name>
    <dbReference type="NCBI Taxonomy" id="2494560"/>
    <lineage>
        <taxon>Bacteria</taxon>
        <taxon>Pseudomonadati</taxon>
        <taxon>Bacteroidota</taxon>
        <taxon>Flavobacteriia</taxon>
        <taxon>Flavobacteriales</taxon>
        <taxon>Flavobacteriaceae</taxon>
        <taxon>Patiriisocius</taxon>
    </lineage>
</organism>
<proteinExistence type="predicted"/>
<feature type="transmembrane region" description="Helical" evidence="2">
    <location>
        <begin position="367"/>
        <end position="385"/>
    </location>
</feature>
<evidence type="ECO:0000256" key="2">
    <source>
        <dbReference type="SAM" id="Phobius"/>
    </source>
</evidence>
<evidence type="ECO:0000256" key="1">
    <source>
        <dbReference type="SAM" id="MobiDB-lite"/>
    </source>
</evidence>
<sequence length="454" mass="53285">MSDTPKANDNEELPKQTEASNNVPSNEATKEVVKETKAQQKTSEINNIEVSETSRKHFKYRSNECLNCSQPLDLSDRYCPYCSQLNSTKQLSLGDFFKEFFSSLVSYDSRLWFTLKHLLLRPGTITKCYVEGHRLRYANPFRFFLSISIIYFLLSGFINFLLPNNDFDFAENDDDIVKINPIENNYEDDSEIENTTEAEEIYISNPNWEEEVAGAFNDSTTLKTETRSNKPPKISEVKENQKEIDTNTIKEKTDLKTKKYISEEELQKLNWAQRHFDRFTTYNDFWEETEIKNAGRALDSLNHPPSRFNLWLYEKNNSIDRIKEDPKKFINYLSAKVPLFLFFFAPLFALFFWLIYSKKTYSYMEHLVFIFHIFSFIFLSMIIAIIPDLIIGSGVFMAILFLFIGPFYFYKALRNFYKQSRLITIIKFVFLNHVFLFAASLSAVFFFAITAATY</sequence>
<comment type="caution">
    <text evidence="3">The sequence shown here is derived from an EMBL/GenBank/DDBJ whole genome shotgun (WGS) entry which is preliminary data.</text>
</comment>
<feature type="transmembrane region" description="Helical" evidence="2">
    <location>
        <begin position="143"/>
        <end position="162"/>
    </location>
</feature>
<keyword evidence="2" id="KW-0812">Transmembrane</keyword>
<dbReference type="OrthoDB" id="675873at2"/>